<feature type="compositionally biased region" description="Basic and acidic residues" evidence="2">
    <location>
        <begin position="511"/>
        <end position="522"/>
    </location>
</feature>
<feature type="region of interest" description="Disordered" evidence="2">
    <location>
        <begin position="1"/>
        <end position="27"/>
    </location>
</feature>
<feature type="region of interest" description="Disordered" evidence="2">
    <location>
        <begin position="64"/>
        <end position="87"/>
    </location>
</feature>
<comment type="caution">
    <text evidence="3">The sequence shown here is derived from an EMBL/GenBank/DDBJ whole genome shotgun (WGS) entry which is preliminary data.</text>
</comment>
<feature type="compositionally biased region" description="Basic and acidic residues" evidence="2">
    <location>
        <begin position="70"/>
        <end position="87"/>
    </location>
</feature>
<protein>
    <recommendedName>
        <fullName evidence="5">Spc7 kinetochore protein domain-containing protein</fullName>
    </recommendedName>
</protein>
<dbReference type="Proteomes" id="UP001160483">
    <property type="component" value="Unassembled WGS sequence"/>
</dbReference>
<feature type="compositionally biased region" description="Polar residues" evidence="2">
    <location>
        <begin position="549"/>
        <end position="569"/>
    </location>
</feature>
<feature type="region of interest" description="Disordered" evidence="2">
    <location>
        <begin position="140"/>
        <end position="248"/>
    </location>
</feature>
<evidence type="ECO:0000313" key="3">
    <source>
        <dbReference type="EMBL" id="CAH0478988.1"/>
    </source>
</evidence>
<accession>A0AAU9L054</accession>
<feature type="compositionally biased region" description="Polar residues" evidence="2">
    <location>
        <begin position="335"/>
        <end position="345"/>
    </location>
</feature>
<feature type="compositionally biased region" description="Basic and acidic residues" evidence="2">
    <location>
        <begin position="450"/>
        <end position="479"/>
    </location>
</feature>
<proteinExistence type="predicted"/>
<evidence type="ECO:0000256" key="2">
    <source>
        <dbReference type="SAM" id="MobiDB-lite"/>
    </source>
</evidence>
<keyword evidence="1" id="KW-0175">Coiled coil</keyword>
<evidence type="ECO:0008006" key="5">
    <source>
        <dbReference type="Google" id="ProtNLM"/>
    </source>
</evidence>
<feature type="compositionally biased region" description="Polar residues" evidence="2">
    <location>
        <begin position="189"/>
        <end position="200"/>
    </location>
</feature>
<feature type="compositionally biased region" description="Basic residues" evidence="2">
    <location>
        <begin position="349"/>
        <end position="361"/>
    </location>
</feature>
<feature type="region of interest" description="Disordered" evidence="2">
    <location>
        <begin position="654"/>
        <end position="731"/>
    </location>
</feature>
<gene>
    <name evidence="3" type="ORF">PBS003_LOCUS5660</name>
</gene>
<feature type="compositionally biased region" description="Polar residues" evidence="2">
    <location>
        <begin position="654"/>
        <end position="664"/>
    </location>
</feature>
<feature type="compositionally biased region" description="Polar residues" evidence="2">
    <location>
        <begin position="864"/>
        <end position="873"/>
    </location>
</feature>
<feature type="region of interest" description="Disordered" evidence="2">
    <location>
        <begin position="305"/>
        <end position="399"/>
    </location>
</feature>
<feature type="region of interest" description="Disordered" evidence="2">
    <location>
        <begin position="858"/>
        <end position="883"/>
    </location>
</feature>
<organism evidence="3 4">
    <name type="scientific">Peronospora belbahrii</name>
    <dbReference type="NCBI Taxonomy" id="622444"/>
    <lineage>
        <taxon>Eukaryota</taxon>
        <taxon>Sar</taxon>
        <taxon>Stramenopiles</taxon>
        <taxon>Oomycota</taxon>
        <taxon>Peronosporomycetes</taxon>
        <taxon>Peronosporales</taxon>
        <taxon>Peronosporaceae</taxon>
        <taxon>Peronospora</taxon>
    </lineage>
</organism>
<evidence type="ECO:0000313" key="4">
    <source>
        <dbReference type="Proteomes" id="UP001160483"/>
    </source>
</evidence>
<name>A0AAU9L054_9STRA</name>
<sequence>MDDADADDAAYALPTSVVEQDESINTRQHQHKISSEIAANQLQDKAFNVSLMAHRISKTILDGASSRATNNKEKENDRVNDIDKDQERKVEKDTLSLNEERRCTLSPSKAALFQLQEEALDMAISRRDTVSPEALKALLRTEEDEGEQNREEKKKQKSSLLVIRNNLETSELQHLTEKEKEENEDNVASELTATSASRWKSLSDDVQDAPARSTRSKTTLASKRPRSATKKMCSPNQSMAERRKGTSMVDTSDSLTNLMFAPNLLEQDAVRRTTLDPNEAAAVVTALQKEMRCLSSSTLETEGALNNESYHLEQRKSSKVKASTPSRLNNDKKVSTLSKESNTSPDKYRGKKSPSLSRRKSSSPVKAADGRKSPSPAKKGKGTGLFDQTQSNSMRRTTVEPSDALVVLEDILQLDRKGDRRQTIDENGLFELTNAQESFPAVATDPANELSRKRASDLDASKDVPEKRVRPTNDDRTIESMELDSSLHAGSKLSFQAEDQHKRSSSSNQRYPDELPLSRDPKLSLLSPPRRGPKTRTPLKGILSARKLPQNNATHPVQTTPNKSVNFGPSQGAEFNHGSPSTSMTPMLAKDASRLFPLESPASPEEESDDAETSLNTSILDKADSLDEDEEPMKASVLKVTKLKKPGFDLLQSRRNSFLAQNSTEKSRRRHSMRGYSPLDSQTVARRRRRETINVTRHTSNSVSATATSSTANDSATTASRSPSVKSNNSLFRTTNILETGGMSYVDSSASSEAGEDMEITDDYSHILGRENDATEQQSALSAGQLCDEDTAEFSLGHLLAESSVYELTKSVQDRDHHDLPGSLGDLANEVEASGEGNLAGGAFLRFNDQDATLDPIEEKDETMTSSRGQSMMSLDPDENDEEDTVNLDSLKVNLKSKFDRVSTDAGANSQRPVSSEALSVQLVTMHELLESVALNEQNALVEMNDAFFGEEVYSSDNQISKNVKLACAYDRCSKVVEHCAQDMSTWSKAVSEELSSLLEMKAPAVFSPGNLDDVGREAIQELYATETMVAQTGWCQLQAQVEKQLASTLSVGADMLASDVKSLKDYVSAGALKRRNELAAVKEMIDREEQLALLLDAIEEQQGAHDDYATAVKDLEKECSSLSLEESVLQSRLKVLEGRAAELEPVTSEAALLFEQEVLATEEMLVIQESMSAWKIREATASVLRLSARFEDVLFDVELCVDVHMGSSVTAGTSALIKTNEFLKHKEQSMYLPYESDVVLVLQRLLLDPHYISQIADDSVFGDKNYGHMLSKLQVLEHFINRSFRLLKELRELSTRFSMRYNEEESTLWVDFLKFLSAASHIDVECIQFSVGFSLLPVYPYTDYQTAVQVSHGQVSGDAIASVIELVSRQEPKYFTRVCKQLYESFVR</sequence>
<feature type="compositionally biased region" description="Polar residues" evidence="2">
    <location>
        <begin position="386"/>
        <end position="399"/>
    </location>
</feature>
<reference evidence="3" key="1">
    <citation type="submission" date="2021-11" db="EMBL/GenBank/DDBJ databases">
        <authorList>
            <person name="Islam A."/>
            <person name="Islam S."/>
            <person name="Flora M.S."/>
            <person name="Rahman M."/>
            <person name="Ziaur R.M."/>
            <person name="Epstein J.H."/>
            <person name="Hassan M."/>
            <person name="Klassen M."/>
            <person name="Woodard K."/>
            <person name="Webb A."/>
            <person name="Webby R.J."/>
            <person name="El Zowalaty M.E."/>
        </authorList>
    </citation>
    <scope>NUCLEOTIDE SEQUENCE</scope>
    <source>
        <strain evidence="3">Pbs3</strain>
    </source>
</reference>
<feature type="coiled-coil region" evidence="1">
    <location>
        <begin position="1082"/>
        <end position="1119"/>
    </location>
</feature>
<evidence type="ECO:0000256" key="1">
    <source>
        <dbReference type="SAM" id="Coils"/>
    </source>
</evidence>
<dbReference type="EMBL" id="CAKKTJ010000286">
    <property type="protein sequence ID" value="CAH0478988.1"/>
    <property type="molecule type" value="Genomic_DNA"/>
</dbReference>
<feature type="region of interest" description="Disordered" evidence="2">
    <location>
        <begin position="440"/>
        <end position="582"/>
    </location>
</feature>
<feature type="compositionally biased region" description="Low complexity" evidence="2">
    <location>
        <begin position="699"/>
        <end position="722"/>
    </location>
</feature>